<reference evidence="2 3" key="1">
    <citation type="submission" date="2017-03" db="EMBL/GenBank/DDBJ databases">
        <title>Draft genome sequence of Streptomyces scabrisporus NF3, endophyte isolated from Amphipterygium adstringens.</title>
        <authorList>
            <person name="Vazquez M."/>
            <person name="Ceapa C.D."/>
            <person name="Rodriguez Luna D."/>
            <person name="Sanchez Esquivel S."/>
        </authorList>
    </citation>
    <scope>NUCLEOTIDE SEQUENCE [LARGE SCALE GENOMIC DNA]</scope>
    <source>
        <strain evidence="2 3">NF3</strain>
    </source>
</reference>
<sequence>MVAGRTGVGPRPSRRIGAGRLEDASRPGVDDGGSAGASRTRPAAGKDPVLRANGPRQVQRRSGRGPFRAGSGFIGARRSRIDGPASYRLPGQSVEKA</sequence>
<keyword evidence="3" id="KW-1185">Reference proteome</keyword>
<comment type="caution">
    <text evidence="2">The sequence shown here is derived from an EMBL/GenBank/DDBJ whole genome shotgun (WGS) entry which is preliminary data.</text>
</comment>
<dbReference type="Proteomes" id="UP000190037">
    <property type="component" value="Unassembled WGS sequence"/>
</dbReference>
<evidence type="ECO:0000313" key="3">
    <source>
        <dbReference type="Proteomes" id="UP000190037"/>
    </source>
</evidence>
<evidence type="ECO:0000256" key="1">
    <source>
        <dbReference type="SAM" id="MobiDB-lite"/>
    </source>
</evidence>
<dbReference type="AlphaFoldDB" id="A0A1T3NIF3"/>
<name>A0A1T3NIF3_9ACTN</name>
<gene>
    <name evidence="2" type="ORF">B4N89_44865</name>
</gene>
<proteinExistence type="predicted"/>
<protein>
    <submittedName>
        <fullName evidence="2">Uncharacterized protein</fullName>
    </submittedName>
</protein>
<feature type="compositionally biased region" description="Basic and acidic residues" evidence="1">
    <location>
        <begin position="20"/>
        <end position="29"/>
    </location>
</feature>
<dbReference type="EMBL" id="MWQN01000005">
    <property type="protein sequence ID" value="OPC76627.1"/>
    <property type="molecule type" value="Genomic_DNA"/>
</dbReference>
<organism evidence="2 3">
    <name type="scientific">Embleya scabrispora</name>
    <dbReference type="NCBI Taxonomy" id="159449"/>
    <lineage>
        <taxon>Bacteria</taxon>
        <taxon>Bacillati</taxon>
        <taxon>Actinomycetota</taxon>
        <taxon>Actinomycetes</taxon>
        <taxon>Kitasatosporales</taxon>
        <taxon>Streptomycetaceae</taxon>
        <taxon>Embleya</taxon>
    </lineage>
</organism>
<feature type="region of interest" description="Disordered" evidence="1">
    <location>
        <begin position="1"/>
        <end position="97"/>
    </location>
</feature>
<evidence type="ECO:0000313" key="2">
    <source>
        <dbReference type="EMBL" id="OPC76627.1"/>
    </source>
</evidence>
<accession>A0A1T3NIF3</accession>